<feature type="region of interest" description="Disordered" evidence="1">
    <location>
        <begin position="1"/>
        <end position="23"/>
    </location>
</feature>
<feature type="domain" description="Bro-N" evidence="2">
    <location>
        <begin position="30"/>
        <end position="147"/>
    </location>
</feature>
<dbReference type="InterPro" id="IPR018876">
    <property type="entry name" value="Phage_P22_antirepressor_C"/>
</dbReference>
<reference evidence="3 4" key="1">
    <citation type="submission" date="2018-06" db="EMBL/GenBank/DDBJ databases">
        <title>ACT-28, a chromosomally-encoded AmpC with carbapenemase activity from Enterobacter kobei.</title>
        <authorList>
            <person name="Jousset A.B."/>
            <person name="Oueslati S."/>
            <person name="Bernabeu S."/>
            <person name="Takissian J."/>
            <person name="Creton E."/>
            <person name="Vogel A."/>
            <person name="Cotellon G."/>
            <person name="Bonnin R.A."/>
            <person name="Dortet L."/>
            <person name="Naas T."/>
        </authorList>
    </citation>
    <scope>NUCLEOTIDE SEQUENCE [LARGE SCALE GENOMIC DNA]</scope>
    <source>
        <strain evidence="3 4">99B3</strain>
    </source>
</reference>
<dbReference type="EMBL" id="QMDH01000015">
    <property type="protein sequence ID" value="RAZ68021.1"/>
    <property type="molecule type" value="Genomic_DNA"/>
</dbReference>
<protein>
    <recommendedName>
        <fullName evidence="2">Bro-N domain-containing protein</fullName>
    </recommendedName>
</protein>
<evidence type="ECO:0000256" key="1">
    <source>
        <dbReference type="SAM" id="MobiDB-lite"/>
    </source>
</evidence>
<feature type="compositionally biased region" description="Basic and acidic residues" evidence="1">
    <location>
        <begin position="1"/>
        <end position="14"/>
    </location>
</feature>
<organism evidence="3 4">
    <name type="scientific">Enterobacter cloacae</name>
    <dbReference type="NCBI Taxonomy" id="550"/>
    <lineage>
        <taxon>Bacteria</taxon>
        <taxon>Pseudomonadati</taxon>
        <taxon>Pseudomonadota</taxon>
        <taxon>Gammaproteobacteria</taxon>
        <taxon>Enterobacterales</taxon>
        <taxon>Enterobacteriaceae</taxon>
        <taxon>Enterobacter</taxon>
        <taxon>Enterobacter cloacae complex</taxon>
    </lineage>
</organism>
<dbReference type="InterPro" id="IPR003497">
    <property type="entry name" value="BRO_N_domain"/>
</dbReference>
<dbReference type="AlphaFoldDB" id="A0A330GFF8"/>
<gene>
    <name evidence="3" type="ORF">DP202_09575</name>
</gene>
<dbReference type="SMART" id="SM01040">
    <property type="entry name" value="Bro-N"/>
    <property type="match status" value="1"/>
</dbReference>
<accession>A0A330GFF8</accession>
<evidence type="ECO:0000313" key="3">
    <source>
        <dbReference type="EMBL" id="RAZ68021.1"/>
    </source>
</evidence>
<sequence>MLKHKNVEAQRWSDRQASVSNKSGKENIDMNIVAKSDYNFQGFAFNPVTEGGAIWFTSTELAKALGYKKTDAISQIYARNADEFSESMSLTLNMKVNGINNSLRNKSVRVYSLRGAHLVAMFASTPKAKEFRRWVLDILDREIQRSPIAKQFTDDELCTIAYLWRSAAVMYEACREVHPLLLVAEHRLVPRFSSIGTNYNRGINKARAILKRETDHIKEQPWGDSDWKNVFSYGKGILQ</sequence>
<dbReference type="Proteomes" id="UP000251576">
    <property type="component" value="Unassembled WGS sequence"/>
</dbReference>
<evidence type="ECO:0000313" key="4">
    <source>
        <dbReference type="Proteomes" id="UP000251576"/>
    </source>
</evidence>
<dbReference type="PROSITE" id="PS51750">
    <property type="entry name" value="BRO_N"/>
    <property type="match status" value="1"/>
</dbReference>
<name>A0A330GFF8_ENTCL</name>
<evidence type="ECO:0000259" key="2">
    <source>
        <dbReference type="PROSITE" id="PS51750"/>
    </source>
</evidence>
<proteinExistence type="predicted"/>
<dbReference type="Pfam" id="PF02498">
    <property type="entry name" value="Bro-N"/>
    <property type="match status" value="1"/>
</dbReference>
<dbReference type="Pfam" id="PF10548">
    <property type="entry name" value="P22_AR_C"/>
    <property type="match status" value="1"/>
</dbReference>
<comment type="caution">
    <text evidence="3">The sequence shown here is derived from an EMBL/GenBank/DDBJ whole genome shotgun (WGS) entry which is preliminary data.</text>
</comment>